<organism evidence="3 4">
    <name type="scientific">Streptomyces tagetis</name>
    <dbReference type="NCBI Taxonomy" id="2820809"/>
    <lineage>
        <taxon>Bacteria</taxon>
        <taxon>Bacillati</taxon>
        <taxon>Actinomycetota</taxon>
        <taxon>Actinomycetes</taxon>
        <taxon>Kitasatosporales</taxon>
        <taxon>Streptomycetaceae</taxon>
        <taxon>Streptomyces</taxon>
    </lineage>
</organism>
<sequence>MTSQGADEHRIRSLLIGMGVGPTAATASAPEPAAPAPAMPAGAPPDAWWNELYADKEPAAPAPERRPTPRLPDWWAAKPERLPGPPPELPAETAPTPAVTETDTPLTGTSPAVTPPPAADDTPPAHSAAHPPARRHTPPQSLLDAWAAIRPRSRWLIHHATAATAGWPLGLVDWGTNTAAWYAAGHWTTPSAWVLYGLGLCAISLYRRARTWPWPLAWAATIPISSVSVGLLLYGTGA</sequence>
<evidence type="ECO:0000313" key="4">
    <source>
        <dbReference type="Proteomes" id="UP000677875"/>
    </source>
</evidence>
<keyword evidence="2" id="KW-1133">Transmembrane helix</keyword>
<feature type="compositionally biased region" description="Low complexity" evidence="1">
    <location>
        <begin position="22"/>
        <end position="31"/>
    </location>
</feature>
<evidence type="ECO:0000313" key="3">
    <source>
        <dbReference type="EMBL" id="MBQ0827690.1"/>
    </source>
</evidence>
<comment type="caution">
    <text evidence="3">The sequence shown here is derived from an EMBL/GenBank/DDBJ whole genome shotgun (WGS) entry which is preliminary data.</text>
</comment>
<dbReference type="Proteomes" id="UP000677875">
    <property type="component" value="Unassembled WGS sequence"/>
</dbReference>
<proteinExistence type="predicted"/>
<keyword evidence="2" id="KW-0472">Membrane</keyword>
<feature type="compositionally biased region" description="Basic and acidic residues" evidence="1">
    <location>
        <begin position="53"/>
        <end position="67"/>
    </location>
</feature>
<dbReference type="EMBL" id="JAGPNL010000003">
    <property type="protein sequence ID" value="MBQ0827690.1"/>
    <property type="molecule type" value="Genomic_DNA"/>
</dbReference>
<protein>
    <submittedName>
        <fullName evidence="3">Uncharacterized protein</fullName>
    </submittedName>
</protein>
<feature type="compositionally biased region" description="Low complexity" evidence="1">
    <location>
        <begin position="119"/>
        <end position="131"/>
    </location>
</feature>
<feature type="region of interest" description="Disordered" evidence="1">
    <location>
        <begin position="22"/>
        <end position="139"/>
    </location>
</feature>
<name>A0A940XMV4_9ACTN</name>
<evidence type="ECO:0000256" key="2">
    <source>
        <dbReference type="SAM" id="Phobius"/>
    </source>
</evidence>
<accession>A0A940XMV4</accession>
<evidence type="ECO:0000256" key="1">
    <source>
        <dbReference type="SAM" id="MobiDB-lite"/>
    </source>
</evidence>
<reference evidence="3" key="1">
    <citation type="submission" date="2021-04" db="EMBL/GenBank/DDBJ databases">
        <title>Genome seq and assembly of Streptomyces sp. RG38.</title>
        <authorList>
            <person name="Chhetri G."/>
        </authorList>
    </citation>
    <scope>NUCLEOTIDE SEQUENCE</scope>
    <source>
        <strain evidence="3">RG38</strain>
    </source>
</reference>
<keyword evidence="4" id="KW-1185">Reference proteome</keyword>
<feature type="compositionally biased region" description="Low complexity" evidence="1">
    <location>
        <begin position="90"/>
        <end position="112"/>
    </location>
</feature>
<dbReference type="AlphaFoldDB" id="A0A940XMV4"/>
<feature type="transmembrane region" description="Helical" evidence="2">
    <location>
        <begin position="216"/>
        <end position="235"/>
    </location>
</feature>
<dbReference type="RefSeq" id="WP_210872270.1">
    <property type="nucleotide sequence ID" value="NZ_JAGPNL010000003.1"/>
</dbReference>
<gene>
    <name evidence="3" type="ORF">J5Y05_14395</name>
</gene>
<keyword evidence="2" id="KW-0812">Transmembrane</keyword>